<evidence type="ECO:0000256" key="1">
    <source>
        <dbReference type="SAM" id="Phobius"/>
    </source>
</evidence>
<dbReference type="Proteomes" id="UP000785625">
    <property type="component" value="Unassembled WGS sequence"/>
</dbReference>
<keyword evidence="1" id="KW-1133">Transmembrane helix</keyword>
<evidence type="ECO:0000313" key="3">
    <source>
        <dbReference type="Proteomes" id="UP000785625"/>
    </source>
</evidence>
<dbReference type="PANTHER" id="PTHR38446">
    <property type="entry name" value="BLL0914 PROTEIN"/>
    <property type="match status" value="1"/>
</dbReference>
<keyword evidence="3" id="KW-1185">Reference proteome</keyword>
<evidence type="ECO:0000313" key="2">
    <source>
        <dbReference type="EMBL" id="MBM6940814.1"/>
    </source>
</evidence>
<accession>A0ABS2H056</accession>
<dbReference type="InterPro" id="IPR009732">
    <property type="entry name" value="DUF1304"/>
</dbReference>
<protein>
    <submittedName>
        <fullName evidence="2">DUF1304 domain-containing protein</fullName>
    </submittedName>
</protein>
<gene>
    <name evidence="2" type="ORF">H5975_04840</name>
</gene>
<reference evidence="2 3" key="1">
    <citation type="journal article" date="2021" name="Sci. Rep.">
        <title>The distribution of antibiotic resistance genes in chicken gut microbiota commensals.</title>
        <authorList>
            <person name="Juricova H."/>
            <person name="Matiasovicova J."/>
            <person name="Kubasova T."/>
            <person name="Cejkova D."/>
            <person name="Rychlik I."/>
        </authorList>
    </citation>
    <scope>NUCLEOTIDE SEQUENCE [LARGE SCALE GENOMIC DNA]</scope>
    <source>
        <strain evidence="2 3">An574</strain>
    </source>
</reference>
<organism evidence="2 3">
    <name type="scientific">Limosilactobacillus coleohominis</name>
    <dbReference type="NCBI Taxonomy" id="181675"/>
    <lineage>
        <taxon>Bacteria</taxon>
        <taxon>Bacillati</taxon>
        <taxon>Bacillota</taxon>
        <taxon>Bacilli</taxon>
        <taxon>Lactobacillales</taxon>
        <taxon>Lactobacillaceae</taxon>
        <taxon>Limosilactobacillus</taxon>
    </lineage>
</organism>
<keyword evidence="1" id="KW-0472">Membrane</keyword>
<feature type="transmembrane region" description="Helical" evidence="1">
    <location>
        <begin position="56"/>
        <end position="73"/>
    </location>
</feature>
<feature type="transmembrane region" description="Helical" evidence="1">
    <location>
        <begin position="103"/>
        <end position="121"/>
    </location>
</feature>
<sequence length="122" mass="13631">MQIIATIFVIFVAIEHLGIMILEMFAKPEKHAQSFDLNTEFTKQPEVRVLLANQGIYNGMLGLSILASFWLFSGNTQLTVQLLLLTFIAVVALYGGFTSTRKIWLLQMLPAIIAIIAICFVI</sequence>
<keyword evidence="1" id="KW-0812">Transmembrane</keyword>
<dbReference type="EMBL" id="JACJKU010000039">
    <property type="protein sequence ID" value="MBM6940814.1"/>
    <property type="molecule type" value="Genomic_DNA"/>
</dbReference>
<name>A0ABS2H056_9LACO</name>
<dbReference type="Pfam" id="PF06993">
    <property type="entry name" value="DUF1304"/>
    <property type="match status" value="1"/>
</dbReference>
<comment type="caution">
    <text evidence="2">The sequence shown here is derived from an EMBL/GenBank/DDBJ whole genome shotgun (WGS) entry which is preliminary data.</text>
</comment>
<proteinExistence type="predicted"/>
<dbReference type="RefSeq" id="WP_204785116.1">
    <property type="nucleotide sequence ID" value="NZ_CALVGD010000016.1"/>
</dbReference>
<dbReference type="PANTHER" id="PTHR38446:SF1">
    <property type="entry name" value="BLL0914 PROTEIN"/>
    <property type="match status" value="1"/>
</dbReference>
<feature type="transmembrane region" description="Helical" evidence="1">
    <location>
        <begin position="80"/>
        <end position="97"/>
    </location>
</feature>